<accession>A0A9Q0N087</accession>
<feature type="region of interest" description="Disordered" evidence="2">
    <location>
        <begin position="15"/>
        <end position="55"/>
    </location>
</feature>
<dbReference type="OrthoDB" id="49605at2759"/>
<dbReference type="InterPro" id="IPR036339">
    <property type="entry name" value="PUB-like_dom_sf"/>
</dbReference>
<dbReference type="InterPro" id="IPR042774">
    <property type="entry name" value="UBXN6_PUB"/>
</dbReference>
<organism evidence="4 5">
    <name type="scientific">Pseudolycoriella hygida</name>
    <dbReference type="NCBI Taxonomy" id="35572"/>
    <lineage>
        <taxon>Eukaryota</taxon>
        <taxon>Metazoa</taxon>
        <taxon>Ecdysozoa</taxon>
        <taxon>Arthropoda</taxon>
        <taxon>Hexapoda</taxon>
        <taxon>Insecta</taxon>
        <taxon>Pterygota</taxon>
        <taxon>Neoptera</taxon>
        <taxon>Endopterygota</taxon>
        <taxon>Diptera</taxon>
        <taxon>Nematocera</taxon>
        <taxon>Sciaroidea</taxon>
        <taxon>Sciaridae</taxon>
        <taxon>Pseudolycoriella</taxon>
    </lineage>
</organism>
<dbReference type="Proteomes" id="UP001151699">
    <property type="component" value="Chromosome B"/>
</dbReference>
<dbReference type="CDD" id="cd10460">
    <property type="entry name" value="PUB_UBXD1"/>
    <property type="match status" value="1"/>
</dbReference>
<dbReference type="GO" id="GO:0005737">
    <property type="term" value="C:cytoplasm"/>
    <property type="evidence" value="ECO:0007669"/>
    <property type="project" value="TreeGrafter"/>
</dbReference>
<feature type="domain" description="UBX" evidence="3">
    <location>
        <begin position="332"/>
        <end position="402"/>
    </location>
</feature>
<feature type="coiled-coil region" evidence="1">
    <location>
        <begin position="83"/>
        <end position="111"/>
    </location>
</feature>
<dbReference type="Gene3D" id="3.10.20.90">
    <property type="entry name" value="Phosphatidylinositol 3-kinase Catalytic Subunit, Chain A, domain 1"/>
    <property type="match status" value="1"/>
</dbReference>
<dbReference type="InterPro" id="IPR001012">
    <property type="entry name" value="UBX_dom"/>
</dbReference>
<keyword evidence="1" id="KW-0175">Coiled coil</keyword>
<keyword evidence="5" id="KW-1185">Reference proteome</keyword>
<dbReference type="SMART" id="SM00580">
    <property type="entry name" value="PUG"/>
    <property type="match status" value="1"/>
</dbReference>
<evidence type="ECO:0000313" key="5">
    <source>
        <dbReference type="Proteomes" id="UP001151699"/>
    </source>
</evidence>
<dbReference type="Pfam" id="PF00789">
    <property type="entry name" value="UBX"/>
    <property type="match status" value="1"/>
</dbReference>
<dbReference type="CDD" id="cd16119">
    <property type="entry name" value="UBX_UBXN6"/>
    <property type="match status" value="1"/>
</dbReference>
<dbReference type="SUPFAM" id="SSF143503">
    <property type="entry name" value="PUG domain-like"/>
    <property type="match status" value="1"/>
</dbReference>
<dbReference type="Gene3D" id="1.20.58.2190">
    <property type="match status" value="1"/>
</dbReference>
<dbReference type="InterPro" id="IPR029071">
    <property type="entry name" value="Ubiquitin-like_domsf"/>
</dbReference>
<proteinExistence type="predicted"/>
<protein>
    <submittedName>
        <fullName evidence="4">UBX domain-containing protein 6</fullName>
    </submittedName>
</protein>
<sequence>MDNIENKIRKFFNLKKSKSRFQAAGPGRKLTDPAPSTSQPPKRSGDVYIPPKRNELSAEARAAADAAMARVQKKDSRNFNTSLSAIQAQVRRELEAEKRAKQEAGQTFEQKCEKDRTNLAVQGVYFRCPMISNEILTSKEWRLKIKEFLYDQLEDEMALTASLIIHNCNMKDKAEQCIETLTKYLENITNHPNDEKYRKIRMTNRIFAEKVKIVEGGREFLIGAGFAEQEIDGEMFLIYSSEDVSYLGELVDALKNAEKIKIDLDRNIQVLLPSQAKKSDLPLEFFRITPEEIRKEQQLRTEAVENAQILRTKAMRDREEHRALNIYKFSLIRVRFPDGVILQGTFSVYEKLSHVYEFVTSCLKDEAFEYTLISPVGARLGDDELDKTLYDLRLIPNSILMFTYTTNTGEPHGNYLKEEILMLIQSV</sequence>
<dbReference type="PROSITE" id="PS50033">
    <property type="entry name" value="UBX"/>
    <property type="match status" value="1"/>
</dbReference>
<dbReference type="SMART" id="SM00166">
    <property type="entry name" value="UBX"/>
    <property type="match status" value="1"/>
</dbReference>
<dbReference type="SUPFAM" id="SSF54236">
    <property type="entry name" value="Ubiquitin-like"/>
    <property type="match status" value="1"/>
</dbReference>
<dbReference type="AlphaFoldDB" id="A0A9Q0N087"/>
<evidence type="ECO:0000256" key="2">
    <source>
        <dbReference type="SAM" id="MobiDB-lite"/>
    </source>
</evidence>
<evidence type="ECO:0000259" key="3">
    <source>
        <dbReference type="PROSITE" id="PS50033"/>
    </source>
</evidence>
<name>A0A9Q0N087_9DIPT</name>
<reference evidence="4" key="1">
    <citation type="submission" date="2022-07" db="EMBL/GenBank/DDBJ databases">
        <authorList>
            <person name="Trinca V."/>
            <person name="Uliana J.V.C."/>
            <person name="Torres T.T."/>
            <person name="Ward R.J."/>
            <person name="Monesi N."/>
        </authorList>
    </citation>
    <scope>NUCLEOTIDE SEQUENCE</scope>
    <source>
        <strain evidence="4">HSMRA1968</strain>
        <tissue evidence="4">Whole embryos</tissue>
    </source>
</reference>
<dbReference type="Pfam" id="PF09409">
    <property type="entry name" value="PUB"/>
    <property type="match status" value="1"/>
</dbReference>
<dbReference type="PANTHER" id="PTHR23153:SF38">
    <property type="entry name" value="UBX DOMAIN-CONTAINING PROTEIN 6"/>
    <property type="match status" value="1"/>
</dbReference>
<evidence type="ECO:0000313" key="4">
    <source>
        <dbReference type="EMBL" id="KAJ6641194.1"/>
    </source>
</evidence>
<dbReference type="InterPro" id="IPR018997">
    <property type="entry name" value="PUB_domain"/>
</dbReference>
<comment type="caution">
    <text evidence="4">The sequence shown here is derived from an EMBL/GenBank/DDBJ whole genome shotgun (WGS) entry which is preliminary data.</text>
</comment>
<evidence type="ECO:0000256" key="1">
    <source>
        <dbReference type="SAM" id="Coils"/>
    </source>
</evidence>
<dbReference type="EMBL" id="WJQU01000002">
    <property type="protein sequence ID" value="KAJ6641194.1"/>
    <property type="molecule type" value="Genomic_DNA"/>
</dbReference>
<gene>
    <name evidence="4" type="primary">UBXN6</name>
    <name evidence="4" type="ORF">Bhyg_06128</name>
</gene>
<dbReference type="PANTHER" id="PTHR23153">
    <property type="entry name" value="UBX-RELATED"/>
    <property type="match status" value="1"/>
</dbReference>